<dbReference type="STRING" id="159449.B4N89_02550"/>
<dbReference type="GO" id="GO:0003700">
    <property type="term" value="F:DNA-binding transcription factor activity"/>
    <property type="evidence" value="ECO:0007669"/>
    <property type="project" value="InterPro"/>
</dbReference>
<name>A0A1T3NT55_9ACTN</name>
<protein>
    <recommendedName>
        <fullName evidence="6">HTH gntR-type domain-containing protein</fullName>
    </recommendedName>
</protein>
<reference evidence="7 8" key="1">
    <citation type="submission" date="2017-03" db="EMBL/GenBank/DDBJ databases">
        <title>Draft genome sequence of Streptomyces scabrisporus NF3, endophyte isolated from Amphipterygium adstringens.</title>
        <authorList>
            <person name="Vazquez M."/>
            <person name="Ceapa C.D."/>
            <person name="Rodriguez Luna D."/>
            <person name="Sanchez Esquivel S."/>
        </authorList>
    </citation>
    <scope>NUCLEOTIDE SEQUENCE [LARGE SCALE GENOMIC DNA]</scope>
    <source>
        <strain evidence="7 8">NF3</strain>
    </source>
</reference>
<evidence type="ECO:0000256" key="5">
    <source>
        <dbReference type="ARBA" id="ARBA00023163"/>
    </source>
</evidence>
<comment type="caution">
    <text evidence="7">The sequence shown here is derived from an EMBL/GenBank/DDBJ whole genome shotgun (WGS) entry which is preliminary data.</text>
</comment>
<dbReference type="GO" id="GO:0003677">
    <property type="term" value="F:DNA binding"/>
    <property type="evidence" value="ECO:0007669"/>
    <property type="project" value="UniProtKB-KW"/>
</dbReference>
<dbReference type="InterPro" id="IPR015424">
    <property type="entry name" value="PyrdxlP-dep_Trfase"/>
</dbReference>
<keyword evidence="3" id="KW-0805">Transcription regulation</keyword>
<evidence type="ECO:0000256" key="2">
    <source>
        <dbReference type="ARBA" id="ARBA00022898"/>
    </source>
</evidence>
<dbReference type="InterPro" id="IPR036390">
    <property type="entry name" value="WH_DNA-bd_sf"/>
</dbReference>
<dbReference type="AlphaFoldDB" id="A0A1T3NT55"/>
<evidence type="ECO:0000313" key="8">
    <source>
        <dbReference type="Proteomes" id="UP000190037"/>
    </source>
</evidence>
<dbReference type="InterPro" id="IPR004839">
    <property type="entry name" value="Aminotransferase_I/II_large"/>
</dbReference>
<dbReference type="PROSITE" id="PS50949">
    <property type="entry name" value="HTH_GNTR"/>
    <property type="match status" value="1"/>
</dbReference>
<keyword evidence="8" id="KW-1185">Reference proteome</keyword>
<dbReference type="SUPFAM" id="SSF46785">
    <property type="entry name" value="Winged helix' DNA-binding domain"/>
    <property type="match status" value="1"/>
</dbReference>
<feature type="domain" description="HTH gntR-type" evidence="6">
    <location>
        <begin position="31"/>
        <end position="99"/>
    </location>
</feature>
<proteinExistence type="inferred from homology"/>
<dbReference type="SUPFAM" id="SSF53383">
    <property type="entry name" value="PLP-dependent transferases"/>
    <property type="match status" value="1"/>
</dbReference>
<organism evidence="7 8">
    <name type="scientific">Embleya scabrispora</name>
    <dbReference type="NCBI Taxonomy" id="159449"/>
    <lineage>
        <taxon>Bacteria</taxon>
        <taxon>Bacillati</taxon>
        <taxon>Actinomycetota</taxon>
        <taxon>Actinomycetes</taxon>
        <taxon>Kitasatosporales</taxon>
        <taxon>Streptomycetaceae</taxon>
        <taxon>Embleya</taxon>
    </lineage>
</organism>
<dbReference type="CDD" id="cd00609">
    <property type="entry name" value="AAT_like"/>
    <property type="match status" value="1"/>
</dbReference>
<dbReference type="SMART" id="SM00345">
    <property type="entry name" value="HTH_GNTR"/>
    <property type="match status" value="1"/>
</dbReference>
<keyword evidence="4" id="KW-0238">DNA-binding</keyword>
<gene>
    <name evidence="7" type="ORF">B4N89_02550</name>
</gene>
<dbReference type="PRINTS" id="PR00035">
    <property type="entry name" value="HTHGNTR"/>
</dbReference>
<evidence type="ECO:0000256" key="4">
    <source>
        <dbReference type="ARBA" id="ARBA00023125"/>
    </source>
</evidence>
<dbReference type="Gene3D" id="3.90.1150.10">
    <property type="entry name" value="Aspartate Aminotransferase, domain 1"/>
    <property type="match status" value="1"/>
</dbReference>
<dbReference type="InterPro" id="IPR051446">
    <property type="entry name" value="HTH_trans_reg/aminotransferase"/>
</dbReference>
<dbReference type="PANTHER" id="PTHR46577:SF1">
    <property type="entry name" value="HTH-TYPE TRANSCRIPTIONAL REGULATORY PROTEIN GABR"/>
    <property type="match status" value="1"/>
</dbReference>
<dbReference type="PANTHER" id="PTHR46577">
    <property type="entry name" value="HTH-TYPE TRANSCRIPTIONAL REGULATORY PROTEIN GABR"/>
    <property type="match status" value="1"/>
</dbReference>
<dbReference type="Gene3D" id="1.10.10.10">
    <property type="entry name" value="Winged helix-like DNA-binding domain superfamily/Winged helix DNA-binding domain"/>
    <property type="match status" value="1"/>
</dbReference>
<dbReference type="InterPro" id="IPR000524">
    <property type="entry name" value="Tscrpt_reg_HTH_GntR"/>
</dbReference>
<dbReference type="RefSeq" id="WP_078974243.1">
    <property type="nucleotide sequence ID" value="NZ_MWQN01000001.1"/>
</dbReference>
<dbReference type="InterPro" id="IPR015421">
    <property type="entry name" value="PyrdxlP-dep_Trfase_major"/>
</dbReference>
<dbReference type="Pfam" id="PF00155">
    <property type="entry name" value="Aminotran_1_2"/>
    <property type="match status" value="1"/>
</dbReference>
<dbReference type="InterPro" id="IPR036388">
    <property type="entry name" value="WH-like_DNA-bd_sf"/>
</dbReference>
<dbReference type="Gene3D" id="3.40.640.10">
    <property type="entry name" value="Type I PLP-dependent aspartate aminotransferase-like (Major domain)"/>
    <property type="match status" value="1"/>
</dbReference>
<dbReference type="eggNOG" id="COG1167">
    <property type="taxonomic scope" value="Bacteria"/>
</dbReference>
<sequence>MSAPHLTVSSTRLADLLHPWTTATQSAARTGPAYRTLADRIRALLLDGRIPLTARLPAERGLADRLGISRTTVAAAYELLRTDGYLTSRRGSGSWTTLPGTHTEIPTRGLSPSTTTGVIDLGVAALPGPGRALHQAVADATDSLPTYTTGHGYLPGGLPVLRETLAQRYTRRGVPTTSEQILVTPGALAAVTLVLRTLAGPGDRVAVESPTYANVLDAIRQAGNRPVPVPMTDTGWDVETWRDTLRTAAPRLAYLIPDYQNPTGHLADPGIRRTLADLARNTGTTLIVDETCHDLALDLDPVDRPLPMAAFDRTNNVVTIGSTSKTFWGGLRIGWIRATPDLVRRIAATRASFDVGAPVLDQLVTHHLITDHEDAILETRLPALRAARAALADALTEHLPDWTFSMPLGGLSLWVRTDGTSSLTLAETAARHGVRVAAGTHFGTDGAFEHHVRLPYAHDPATLTEAIRRLSAAVAETERTRPATYAGFSGAAIMA</sequence>
<comment type="similarity">
    <text evidence="1">In the C-terminal section; belongs to the class-I pyridoxal-phosphate-dependent aminotransferase family.</text>
</comment>
<evidence type="ECO:0000259" key="6">
    <source>
        <dbReference type="PROSITE" id="PS50949"/>
    </source>
</evidence>
<dbReference type="InterPro" id="IPR015422">
    <property type="entry name" value="PyrdxlP-dep_Trfase_small"/>
</dbReference>
<dbReference type="CDD" id="cd07377">
    <property type="entry name" value="WHTH_GntR"/>
    <property type="match status" value="1"/>
</dbReference>
<dbReference type="Proteomes" id="UP000190037">
    <property type="component" value="Unassembled WGS sequence"/>
</dbReference>
<evidence type="ECO:0000256" key="1">
    <source>
        <dbReference type="ARBA" id="ARBA00005384"/>
    </source>
</evidence>
<dbReference type="OrthoDB" id="199743at2"/>
<dbReference type="GO" id="GO:0030170">
    <property type="term" value="F:pyridoxal phosphate binding"/>
    <property type="evidence" value="ECO:0007669"/>
    <property type="project" value="InterPro"/>
</dbReference>
<evidence type="ECO:0000313" key="7">
    <source>
        <dbReference type="EMBL" id="OPC79976.1"/>
    </source>
</evidence>
<keyword evidence="5" id="KW-0804">Transcription</keyword>
<keyword evidence="2" id="KW-0663">Pyridoxal phosphate</keyword>
<dbReference type="EMBL" id="MWQN01000001">
    <property type="protein sequence ID" value="OPC79976.1"/>
    <property type="molecule type" value="Genomic_DNA"/>
</dbReference>
<accession>A0A1T3NT55</accession>
<evidence type="ECO:0000256" key="3">
    <source>
        <dbReference type="ARBA" id="ARBA00023015"/>
    </source>
</evidence>
<dbReference type="Pfam" id="PF00392">
    <property type="entry name" value="GntR"/>
    <property type="match status" value="1"/>
</dbReference>